<dbReference type="PROSITE" id="PS50893">
    <property type="entry name" value="ABC_TRANSPORTER_2"/>
    <property type="match status" value="1"/>
</dbReference>
<evidence type="ECO:0000259" key="10">
    <source>
        <dbReference type="PROSITE" id="PS50893"/>
    </source>
</evidence>
<evidence type="ECO:0000256" key="1">
    <source>
        <dbReference type="ARBA" id="ARBA00004651"/>
    </source>
</evidence>
<keyword evidence="3" id="KW-0813">Transport</keyword>
<name>A0A2C9D2X0_9HYPH</name>
<dbReference type="SMART" id="SM00382">
    <property type="entry name" value="AAA"/>
    <property type="match status" value="1"/>
</dbReference>
<dbReference type="PANTHER" id="PTHR11384:SF59">
    <property type="entry name" value="LYSOSOMAL COBALAMIN TRANSPORTER ABCD4"/>
    <property type="match status" value="1"/>
</dbReference>
<keyword evidence="7 9" id="KW-1133">Transmembrane helix</keyword>
<feature type="transmembrane region" description="Helical" evidence="9">
    <location>
        <begin position="146"/>
        <end position="167"/>
    </location>
</feature>
<dbReference type="GO" id="GO:0016887">
    <property type="term" value="F:ATP hydrolysis activity"/>
    <property type="evidence" value="ECO:0007669"/>
    <property type="project" value="InterPro"/>
</dbReference>
<keyword evidence="8 9" id="KW-0472">Membrane</keyword>
<dbReference type="Gene3D" id="3.40.50.300">
    <property type="entry name" value="P-loop containing nucleotide triphosphate hydrolases"/>
    <property type="match status" value="1"/>
</dbReference>
<dbReference type="GO" id="GO:0140359">
    <property type="term" value="F:ABC-type transporter activity"/>
    <property type="evidence" value="ECO:0007669"/>
    <property type="project" value="InterPro"/>
</dbReference>
<protein>
    <submittedName>
        <fullName evidence="12">Vitamin B12 transport ATP-binding protein BacA</fullName>
    </submittedName>
</protein>
<dbReference type="Pfam" id="PF06472">
    <property type="entry name" value="ABC_membrane_2"/>
    <property type="match status" value="1"/>
</dbReference>
<proteinExistence type="inferred from homology"/>
<keyword evidence="4 9" id="KW-0812">Transmembrane</keyword>
<feature type="domain" description="ABC transporter" evidence="10">
    <location>
        <begin position="367"/>
        <end position="586"/>
    </location>
</feature>
<evidence type="ECO:0000256" key="6">
    <source>
        <dbReference type="ARBA" id="ARBA00022840"/>
    </source>
</evidence>
<comment type="similarity">
    <text evidence="2">Belongs to the ABC transporter superfamily.</text>
</comment>
<gene>
    <name evidence="12" type="primary">bacA_2</name>
    <name evidence="12" type="ORF">HDIA_1069</name>
</gene>
<dbReference type="GO" id="GO:0005524">
    <property type="term" value="F:ATP binding"/>
    <property type="evidence" value="ECO:0007669"/>
    <property type="project" value="UniProtKB-KW"/>
</dbReference>
<dbReference type="PROSITE" id="PS00211">
    <property type="entry name" value="ABC_TRANSPORTER_1"/>
    <property type="match status" value="1"/>
</dbReference>
<dbReference type="Gene3D" id="1.20.1560.10">
    <property type="entry name" value="ABC transporter type 1, transmembrane domain"/>
    <property type="match status" value="1"/>
</dbReference>
<evidence type="ECO:0000256" key="5">
    <source>
        <dbReference type="ARBA" id="ARBA00022741"/>
    </source>
</evidence>
<reference evidence="13" key="1">
    <citation type="submission" date="2017-09" db="EMBL/GenBank/DDBJ databases">
        <title>Genome sequence of Nannocystis excedens DSM 71.</title>
        <authorList>
            <person name="Blom J."/>
        </authorList>
    </citation>
    <scope>NUCLEOTIDE SEQUENCE [LARGE SCALE GENOMIC DNA]</scope>
    <source>
        <strain evidence="13">type strain: E19</strain>
    </source>
</reference>
<evidence type="ECO:0000256" key="7">
    <source>
        <dbReference type="ARBA" id="ARBA00022989"/>
    </source>
</evidence>
<evidence type="ECO:0000256" key="2">
    <source>
        <dbReference type="ARBA" id="ARBA00005417"/>
    </source>
</evidence>
<feature type="transmembrane region" description="Helical" evidence="9">
    <location>
        <begin position="272"/>
        <end position="297"/>
    </location>
</feature>
<evidence type="ECO:0000313" key="13">
    <source>
        <dbReference type="Proteomes" id="UP000223606"/>
    </source>
</evidence>
<dbReference type="InterPro" id="IPR017871">
    <property type="entry name" value="ABC_transporter-like_CS"/>
</dbReference>
<evidence type="ECO:0000256" key="9">
    <source>
        <dbReference type="SAM" id="Phobius"/>
    </source>
</evidence>
<evidence type="ECO:0000256" key="3">
    <source>
        <dbReference type="ARBA" id="ARBA00022448"/>
    </source>
</evidence>
<dbReference type="CDD" id="cd03223">
    <property type="entry name" value="ABCD_peroxisomal_ALDP"/>
    <property type="match status" value="1"/>
</dbReference>
<dbReference type="InterPro" id="IPR003439">
    <property type="entry name" value="ABC_transporter-like_ATP-bd"/>
</dbReference>
<evidence type="ECO:0000256" key="8">
    <source>
        <dbReference type="ARBA" id="ARBA00023136"/>
    </source>
</evidence>
<evidence type="ECO:0000256" key="4">
    <source>
        <dbReference type="ARBA" id="ARBA00022692"/>
    </source>
</evidence>
<feature type="transmembrane region" description="Helical" evidence="9">
    <location>
        <begin position="66"/>
        <end position="90"/>
    </location>
</feature>
<dbReference type="InterPro" id="IPR036640">
    <property type="entry name" value="ABC1_TM_sf"/>
</dbReference>
<dbReference type="InterPro" id="IPR003593">
    <property type="entry name" value="AAA+_ATPase"/>
</dbReference>
<dbReference type="PROSITE" id="PS50929">
    <property type="entry name" value="ABC_TM1F"/>
    <property type="match status" value="1"/>
</dbReference>
<dbReference type="SUPFAM" id="SSF52540">
    <property type="entry name" value="P-loop containing nucleoside triphosphate hydrolases"/>
    <property type="match status" value="1"/>
</dbReference>
<dbReference type="InterPro" id="IPR027417">
    <property type="entry name" value="P-loop_NTPase"/>
</dbReference>
<dbReference type="Pfam" id="PF00005">
    <property type="entry name" value="ABC_tran"/>
    <property type="match status" value="1"/>
</dbReference>
<evidence type="ECO:0000313" key="12">
    <source>
        <dbReference type="EMBL" id="SON54610.1"/>
    </source>
</evidence>
<organism evidence="12 13">
    <name type="scientific">Hartmannibacter diazotrophicus</name>
    <dbReference type="NCBI Taxonomy" id="1482074"/>
    <lineage>
        <taxon>Bacteria</taxon>
        <taxon>Pseudomonadati</taxon>
        <taxon>Pseudomonadota</taxon>
        <taxon>Alphaproteobacteria</taxon>
        <taxon>Hyphomicrobiales</taxon>
        <taxon>Pleomorphomonadaceae</taxon>
        <taxon>Hartmannibacter</taxon>
    </lineage>
</organism>
<dbReference type="InterPro" id="IPR011527">
    <property type="entry name" value="ABC1_TM_dom"/>
</dbReference>
<dbReference type="PANTHER" id="PTHR11384">
    <property type="entry name" value="ATP-BINDING CASSETTE, SUB-FAMILY D MEMBER"/>
    <property type="match status" value="1"/>
</dbReference>
<dbReference type="InterPro" id="IPR050835">
    <property type="entry name" value="ABC_transporter_sub-D"/>
</dbReference>
<sequence length="586" mass="64446">MTAFRASVREFLSIALPYFRSKDRWRGRGLLGAVIALQLFSVWLDVRFNEWNNTFYNALQDKKLDIFWHQLGIFSMLAAVYILTAVYQLYLSQWLQIRWRGFMTENYLSRWLGGGRHYRMALTGQSADNPDQRISEDTAGFVSDTLSLGVGLLGAIVSLVSFVVILWSISANFPLELFGKSFEIPGYLVWAAILYAGLGTFVTHLVGRQLVPLNFDQQRYEADFRFNLVRIRENGEEIALLAGERREEDGLDRRFGNVIGNWYQIMSRQKKLTFLTSGYAQLAVIFPFVVVSPLYFAGKMQLGDLMQTASAFGQVQGALSFFVTAYASIAAWKAGLNRLAGFERNLSSPRAEATADIDRRPRPMSGLAVETLEVRTPEGTRVISANGLMFSASRASLITGPSGSGKTSLVRAIAGVWPFAEGRIDTPPDGRIMVLPQKAYLPIGSLRDALAYPGSAGDIPDADMRDALAACGLSHLAGILDQGDGHPHLASRLSGGEQQRVAFARAILARPDVLILDEATSALDEASEAALYHLLKERLPDAAVISIGHRSSLAVLHDEMHAVTKEDGDVFVLRSAKASETALTPA</sequence>
<feature type="domain" description="ABC transmembrane type-1" evidence="11">
    <location>
        <begin position="33"/>
        <end position="331"/>
    </location>
</feature>
<dbReference type="SUPFAM" id="SSF90123">
    <property type="entry name" value="ABC transporter transmembrane region"/>
    <property type="match status" value="1"/>
</dbReference>
<accession>A0A2C9D2X0</accession>
<dbReference type="OrthoDB" id="9810134at2"/>
<keyword evidence="5" id="KW-0547">Nucleotide-binding</keyword>
<keyword evidence="13" id="KW-1185">Reference proteome</keyword>
<feature type="transmembrane region" description="Helical" evidence="9">
    <location>
        <begin position="29"/>
        <end position="46"/>
    </location>
</feature>
<feature type="transmembrane region" description="Helical" evidence="9">
    <location>
        <begin position="187"/>
        <end position="207"/>
    </location>
</feature>
<dbReference type="EMBL" id="LT960614">
    <property type="protein sequence ID" value="SON54610.1"/>
    <property type="molecule type" value="Genomic_DNA"/>
</dbReference>
<keyword evidence="6 12" id="KW-0067">ATP-binding</keyword>
<comment type="subcellular location">
    <subcellularLocation>
        <location evidence="1">Cell membrane</location>
        <topology evidence="1">Multi-pass membrane protein</topology>
    </subcellularLocation>
</comment>
<dbReference type="RefSeq" id="WP_099558718.1">
    <property type="nucleotide sequence ID" value="NZ_LT960614.1"/>
</dbReference>
<dbReference type="KEGG" id="hdi:HDIA_1069"/>
<evidence type="ECO:0000259" key="11">
    <source>
        <dbReference type="PROSITE" id="PS50929"/>
    </source>
</evidence>
<dbReference type="GO" id="GO:0005886">
    <property type="term" value="C:plasma membrane"/>
    <property type="evidence" value="ECO:0007669"/>
    <property type="project" value="UniProtKB-SubCell"/>
</dbReference>
<dbReference type="Proteomes" id="UP000223606">
    <property type="component" value="Chromosome 1"/>
</dbReference>
<dbReference type="AlphaFoldDB" id="A0A2C9D2X0"/>